<reference evidence="3" key="1">
    <citation type="submission" date="2020-06" db="EMBL/GenBank/DDBJ databases">
        <authorList>
            <consortium name="Plant Systems Biology data submission"/>
        </authorList>
    </citation>
    <scope>NUCLEOTIDE SEQUENCE</scope>
    <source>
        <strain evidence="3">D6</strain>
    </source>
</reference>
<keyword evidence="2" id="KW-0472">Membrane</keyword>
<dbReference type="Proteomes" id="UP001153069">
    <property type="component" value="Unassembled WGS sequence"/>
</dbReference>
<gene>
    <name evidence="3" type="ORF">SEMRO_533_G161660.1</name>
</gene>
<dbReference type="EMBL" id="CAICTM010000532">
    <property type="protein sequence ID" value="CAB9512381.1"/>
    <property type="molecule type" value="Genomic_DNA"/>
</dbReference>
<dbReference type="InterPro" id="IPR027417">
    <property type="entry name" value="P-loop_NTPase"/>
</dbReference>
<dbReference type="AlphaFoldDB" id="A0A9N8HFN5"/>
<protein>
    <submittedName>
        <fullName evidence="3">Uncharacterized protein</fullName>
    </submittedName>
</protein>
<dbReference type="OrthoDB" id="45822at2759"/>
<feature type="transmembrane region" description="Helical" evidence="2">
    <location>
        <begin position="50"/>
        <end position="69"/>
    </location>
</feature>
<accession>A0A9N8HFN5</accession>
<sequence>MSFSTFLRPRKRRGASSFDNQTSHPQPTLPVERPRHRRLMLVTVRLSKRMMILVFVIVALLAAANPFFVNFFEEVNYIFHKCSIVGDFLLLKRRQKPNDKIIYYLHLSKTAGTSFMDAAKRNGLSVPVRNGLTQRDWRCCGGKDTLEAQEAFFNTSKFDFVANENDMYDAMDTNHYDYVVTLRNSRARYLSMWAQWQRDPVMAYANPMNFTAWCRWFYEDNFMLRKICGSRCREKPKYSLTRDDFEYTLKRLQKFDSIMFMEDFAASYAKFAKKHGWKSPINKIRISPPVKGRLATLVNQVDDSDWDYQESALDDAVYEYALRIDGGMQPYDGFSRPTRQHLETYFAKQKK</sequence>
<proteinExistence type="predicted"/>
<evidence type="ECO:0000256" key="1">
    <source>
        <dbReference type="SAM" id="MobiDB-lite"/>
    </source>
</evidence>
<evidence type="ECO:0000313" key="3">
    <source>
        <dbReference type="EMBL" id="CAB9512381.1"/>
    </source>
</evidence>
<keyword evidence="2" id="KW-1133">Transmembrane helix</keyword>
<dbReference type="Gene3D" id="3.40.50.300">
    <property type="entry name" value="P-loop containing nucleotide triphosphate hydrolases"/>
    <property type="match status" value="1"/>
</dbReference>
<keyword evidence="4" id="KW-1185">Reference proteome</keyword>
<evidence type="ECO:0000256" key="2">
    <source>
        <dbReference type="SAM" id="Phobius"/>
    </source>
</evidence>
<evidence type="ECO:0000313" key="4">
    <source>
        <dbReference type="Proteomes" id="UP001153069"/>
    </source>
</evidence>
<organism evidence="3 4">
    <name type="scientific">Seminavis robusta</name>
    <dbReference type="NCBI Taxonomy" id="568900"/>
    <lineage>
        <taxon>Eukaryota</taxon>
        <taxon>Sar</taxon>
        <taxon>Stramenopiles</taxon>
        <taxon>Ochrophyta</taxon>
        <taxon>Bacillariophyta</taxon>
        <taxon>Bacillariophyceae</taxon>
        <taxon>Bacillariophycidae</taxon>
        <taxon>Naviculales</taxon>
        <taxon>Naviculaceae</taxon>
        <taxon>Seminavis</taxon>
    </lineage>
</organism>
<keyword evidence="2" id="KW-0812">Transmembrane</keyword>
<feature type="compositionally biased region" description="Polar residues" evidence="1">
    <location>
        <begin position="17"/>
        <end position="26"/>
    </location>
</feature>
<feature type="region of interest" description="Disordered" evidence="1">
    <location>
        <begin position="1"/>
        <end position="31"/>
    </location>
</feature>
<dbReference type="SUPFAM" id="SSF52540">
    <property type="entry name" value="P-loop containing nucleoside triphosphate hydrolases"/>
    <property type="match status" value="1"/>
</dbReference>
<comment type="caution">
    <text evidence="3">The sequence shown here is derived from an EMBL/GenBank/DDBJ whole genome shotgun (WGS) entry which is preliminary data.</text>
</comment>
<name>A0A9N8HFN5_9STRA</name>